<reference evidence="2" key="1">
    <citation type="journal article" date="2020" name="Nature">
        <title>Giant virus diversity and host interactions through global metagenomics.</title>
        <authorList>
            <person name="Schulz F."/>
            <person name="Roux S."/>
            <person name="Paez-Espino D."/>
            <person name="Jungbluth S."/>
            <person name="Walsh D.A."/>
            <person name="Denef V.J."/>
            <person name="McMahon K.D."/>
            <person name="Konstantinidis K.T."/>
            <person name="Eloe-Fadrosh E.A."/>
            <person name="Kyrpides N.C."/>
            <person name="Woyke T."/>
        </authorList>
    </citation>
    <scope>NUCLEOTIDE SEQUENCE</scope>
    <source>
        <strain evidence="2">GVMAG-M-3300020185-33</strain>
    </source>
</reference>
<proteinExistence type="predicted"/>
<protein>
    <recommendedName>
        <fullName evidence="1">Minor capsid protein P8 central region domain-containing protein</fullName>
    </recommendedName>
</protein>
<evidence type="ECO:0000259" key="1">
    <source>
        <dbReference type="Pfam" id="PF19065"/>
    </source>
</evidence>
<evidence type="ECO:0000313" key="2">
    <source>
        <dbReference type="EMBL" id="QHS99192.1"/>
    </source>
</evidence>
<dbReference type="Pfam" id="PF19065">
    <property type="entry name" value="P8_CR"/>
    <property type="match status" value="1"/>
</dbReference>
<organism evidence="2">
    <name type="scientific">viral metagenome</name>
    <dbReference type="NCBI Taxonomy" id="1070528"/>
    <lineage>
        <taxon>unclassified sequences</taxon>
        <taxon>metagenomes</taxon>
        <taxon>organismal metagenomes</taxon>
    </lineage>
</organism>
<dbReference type="InterPro" id="IPR043916">
    <property type="entry name" value="P8_CR"/>
</dbReference>
<accession>A0A6C0C4E0</accession>
<dbReference type="EMBL" id="MN739336">
    <property type="protein sequence ID" value="QHS99192.1"/>
    <property type="molecule type" value="Genomic_DNA"/>
</dbReference>
<dbReference type="AlphaFoldDB" id="A0A6C0C4E0"/>
<sequence length="161" mass="18008">MQTNGRVDILNYNPGDRFSLHDKIPTGQTTGYRDALTGNWQSNSLSNAFFSAANVRIVQNGLKAGVYKLSNGRFLIGDQDEDTLKIIMRSTFLQSATNLPNKITEQIVALNKLVLDYAVPQIFGEAQGYIKYKNDVSTLVVPIERPTSTYSNTTLELKPWF</sequence>
<name>A0A6C0C4E0_9ZZZZ</name>
<feature type="domain" description="Minor capsid protein P8 central region" evidence="1">
    <location>
        <begin position="41"/>
        <end position="155"/>
    </location>
</feature>